<evidence type="ECO:0000256" key="2">
    <source>
        <dbReference type="ARBA" id="ARBA00023445"/>
    </source>
</evidence>
<proteinExistence type="inferred from homology"/>
<evidence type="ECO:0000313" key="5">
    <source>
        <dbReference type="Proteomes" id="UP000094112"/>
    </source>
</evidence>
<dbReference type="RefSeq" id="XP_019040968.1">
    <property type="nucleotide sequence ID" value="XM_019182884.1"/>
</dbReference>
<dbReference type="InterPro" id="IPR036291">
    <property type="entry name" value="NAD(P)-bd_dom_sf"/>
</dbReference>
<gene>
    <name evidence="4" type="ORF">WICANDRAFT_59841</name>
</gene>
<evidence type="ECO:0000259" key="3">
    <source>
        <dbReference type="Pfam" id="PF01370"/>
    </source>
</evidence>
<dbReference type="PANTHER" id="PTHR10366:SF564">
    <property type="entry name" value="STEROL-4-ALPHA-CARBOXYLATE 3-DEHYDROGENASE, DECARBOXYLATING"/>
    <property type="match status" value="1"/>
</dbReference>
<feature type="domain" description="NAD-dependent epimerase/dehydratase" evidence="3">
    <location>
        <begin position="4"/>
        <end position="264"/>
    </location>
</feature>
<evidence type="ECO:0000313" key="4">
    <source>
        <dbReference type="EMBL" id="ODQ61761.1"/>
    </source>
</evidence>
<name>A0A1E3P8N6_WICAA</name>
<comment type="similarity">
    <text evidence="2">Belongs to the NAD(P)-dependent epimerase/dehydratase family. Dihydroflavonol-4-reductase subfamily.</text>
</comment>
<keyword evidence="5" id="KW-1185">Reference proteome</keyword>
<dbReference type="GeneID" id="30200130"/>
<dbReference type="OrthoDB" id="2735536at2759"/>
<dbReference type="FunFam" id="3.40.50.720:FF:000191">
    <property type="entry name" value="Methylglyoxal reductase (NADPH-dependent)"/>
    <property type="match status" value="1"/>
</dbReference>
<dbReference type="SUPFAM" id="SSF51735">
    <property type="entry name" value="NAD(P)-binding Rossmann-fold domains"/>
    <property type="match status" value="1"/>
</dbReference>
<dbReference type="Proteomes" id="UP000094112">
    <property type="component" value="Unassembled WGS sequence"/>
</dbReference>
<dbReference type="STRING" id="683960.A0A1E3P8N6"/>
<dbReference type="InterPro" id="IPR050425">
    <property type="entry name" value="NAD(P)_dehydrat-like"/>
</dbReference>
<dbReference type="GO" id="GO:0016616">
    <property type="term" value="F:oxidoreductase activity, acting on the CH-OH group of donors, NAD or NADP as acceptor"/>
    <property type="evidence" value="ECO:0007669"/>
    <property type="project" value="TreeGrafter"/>
</dbReference>
<sequence>MSKVLVTGATGFVALHIIGQLIEKSYSVIGTVRSQAKAEKLIKQFKEKYGADVKLELVIVEDIAGTGAFDTLFKSHKDIGSVLHTASPFSDAQTDDFEKGYKRPAVEGTLNVLGSIKEFAPQVKKVVITSSMAAIIHSDKLFDLTFIHTEETWNPLEWKDSQINWQMAYIASKKLAEKAAWDFIKENKVNFTLTTVNPPLIFGPQFFDIEDPKGTLNTSAEVIQGMLATDPNDTHLFDNLTNVSTDVRDIAAFHIIPLEKNGVEGHRLLPIAGRFSAQKILDLINEQFPELRGKIAKGDTANEASLQAVGYNIDKTVELVGGYDFIPLKKQVYDSVKQILDASKKQ</sequence>
<protein>
    <recommendedName>
        <fullName evidence="3">NAD-dependent epimerase/dehydratase domain-containing protein</fullName>
    </recommendedName>
</protein>
<keyword evidence="1" id="KW-0560">Oxidoreductase</keyword>
<dbReference type="PANTHER" id="PTHR10366">
    <property type="entry name" value="NAD DEPENDENT EPIMERASE/DEHYDRATASE"/>
    <property type="match status" value="1"/>
</dbReference>
<organism evidence="4 5">
    <name type="scientific">Wickerhamomyces anomalus (strain ATCC 58044 / CBS 1984 / NCYC 433 / NRRL Y-366-8)</name>
    <name type="common">Yeast</name>
    <name type="synonym">Hansenula anomala</name>
    <dbReference type="NCBI Taxonomy" id="683960"/>
    <lineage>
        <taxon>Eukaryota</taxon>
        <taxon>Fungi</taxon>
        <taxon>Dikarya</taxon>
        <taxon>Ascomycota</taxon>
        <taxon>Saccharomycotina</taxon>
        <taxon>Saccharomycetes</taxon>
        <taxon>Phaffomycetales</taxon>
        <taxon>Wickerhamomycetaceae</taxon>
        <taxon>Wickerhamomyces</taxon>
    </lineage>
</organism>
<dbReference type="Pfam" id="PF01370">
    <property type="entry name" value="Epimerase"/>
    <property type="match status" value="1"/>
</dbReference>
<dbReference type="InterPro" id="IPR001509">
    <property type="entry name" value="Epimerase_deHydtase"/>
</dbReference>
<evidence type="ECO:0000256" key="1">
    <source>
        <dbReference type="ARBA" id="ARBA00023002"/>
    </source>
</evidence>
<dbReference type="Gene3D" id="3.40.50.720">
    <property type="entry name" value="NAD(P)-binding Rossmann-like Domain"/>
    <property type="match status" value="1"/>
</dbReference>
<reference evidence="4 5" key="1">
    <citation type="journal article" date="2016" name="Proc. Natl. Acad. Sci. U.S.A.">
        <title>Comparative genomics of biotechnologically important yeasts.</title>
        <authorList>
            <person name="Riley R."/>
            <person name="Haridas S."/>
            <person name="Wolfe K.H."/>
            <person name="Lopes M.R."/>
            <person name="Hittinger C.T."/>
            <person name="Goeker M."/>
            <person name="Salamov A.A."/>
            <person name="Wisecaver J.H."/>
            <person name="Long T.M."/>
            <person name="Calvey C.H."/>
            <person name="Aerts A.L."/>
            <person name="Barry K.W."/>
            <person name="Choi C."/>
            <person name="Clum A."/>
            <person name="Coughlan A.Y."/>
            <person name="Deshpande S."/>
            <person name="Douglass A.P."/>
            <person name="Hanson S.J."/>
            <person name="Klenk H.-P."/>
            <person name="LaButti K.M."/>
            <person name="Lapidus A."/>
            <person name="Lindquist E.A."/>
            <person name="Lipzen A.M."/>
            <person name="Meier-Kolthoff J.P."/>
            <person name="Ohm R.A."/>
            <person name="Otillar R.P."/>
            <person name="Pangilinan J.L."/>
            <person name="Peng Y."/>
            <person name="Rokas A."/>
            <person name="Rosa C.A."/>
            <person name="Scheuner C."/>
            <person name="Sibirny A.A."/>
            <person name="Slot J.C."/>
            <person name="Stielow J.B."/>
            <person name="Sun H."/>
            <person name="Kurtzman C.P."/>
            <person name="Blackwell M."/>
            <person name="Grigoriev I.V."/>
            <person name="Jeffries T.W."/>
        </authorList>
    </citation>
    <scope>NUCLEOTIDE SEQUENCE [LARGE SCALE GENOMIC DNA]</scope>
    <source>
        <strain evidence="5">ATCC 58044 / CBS 1984 / NCYC 433 / NRRL Y-366-8</strain>
    </source>
</reference>
<dbReference type="AlphaFoldDB" id="A0A1E3P8N6"/>
<dbReference type="EMBL" id="KV454208">
    <property type="protein sequence ID" value="ODQ61761.1"/>
    <property type="molecule type" value="Genomic_DNA"/>
</dbReference>
<accession>A0A1E3P8N6</accession>
<dbReference type="CDD" id="cd05227">
    <property type="entry name" value="AR_SDR_e"/>
    <property type="match status" value="1"/>
</dbReference>